<feature type="non-terminal residue" evidence="2">
    <location>
        <position position="140"/>
    </location>
</feature>
<dbReference type="CAZy" id="GH13">
    <property type="family name" value="Glycoside Hydrolase Family 13"/>
</dbReference>
<dbReference type="PANTHER" id="PTHR43447">
    <property type="entry name" value="ALPHA-AMYLASE"/>
    <property type="match status" value="1"/>
</dbReference>
<sequence length="140" mass="15989">SQWGFIPDGDAVVFVDNHDTQRAHRAGGSQILTHKDPKLYKMAVAFMLAYPYGYPRIMSSYYFTYSDEGPPQDGNGTIISPSLNSDDTCGNGWVCEHRWRQIYNMVDFRNVVAGERYTHLLSVSGYCILNLLVDWKRKTI</sequence>
<feature type="non-terminal residue" evidence="2">
    <location>
        <position position="1"/>
    </location>
</feature>
<reference evidence="2" key="1">
    <citation type="submission" date="2007-12" db="EMBL/GenBank/DDBJ databases">
        <title>Diversity of intron positions in alpha-amylase genes of Bilateria suggests numerous gains and losses.</title>
        <authorList>
            <person name="Da Lage J.-L."/>
        </authorList>
    </citation>
    <scope>NUCLEOTIDE SEQUENCE</scope>
</reference>
<dbReference type="SUPFAM" id="SSF51445">
    <property type="entry name" value="(Trans)glycosidases"/>
    <property type="match status" value="1"/>
</dbReference>
<protein>
    <submittedName>
        <fullName evidence="2">Alpha-amylase</fullName>
    </submittedName>
</protein>
<dbReference type="AlphaFoldDB" id="D2YVM9"/>
<proteinExistence type="inferred from homology"/>
<dbReference type="EMBL" id="EU336957">
    <property type="protein sequence ID" value="ACA34371.1"/>
    <property type="molecule type" value="Genomic_DNA"/>
</dbReference>
<accession>D2YVM9</accession>
<organism evidence="2">
    <name type="scientific">Periplaneta americana</name>
    <name type="common">American cockroach</name>
    <name type="synonym">Blatta americana</name>
    <dbReference type="NCBI Taxonomy" id="6978"/>
    <lineage>
        <taxon>Eukaryota</taxon>
        <taxon>Metazoa</taxon>
        <taxon>Ecdysozoa</taxon>
        <taxon>Arthropoda</taxon>
        <taxon>Hexapoda</taxon>
        <taxon>Insecta</taxon>
        <taxon>Pterygota</taxon>
        <taxon>Neoptera</taxon>
        <taxon>Polyneoptera</taxon>
        <taxon>Dictyoptera</taxon>
        <taxon>Blattodea</taxon>
        <taxon>Blattoidea</taxon>
        <taxon>Blattidae</taxon>
        <taxon>Blattinae</taxon>
        <taxon>Periplaneta</taxon>
    </lineage>
</organism>
<dbReference type="Gene3D" id="3.20.20.80">
    <property type="entry name" value="Glycosidases"/>
    <property type="match status" value="1"/>
</dbReference>
<dbReference type="InterPro" id="IPR017853">
    <property type="entry name" value="GH"/>
</dbReference>
<comment type="similarity">
    <text evidence="1">Belongs to the glycosyl hydrolase 13 family.</text>
</comment>
<evidence type="ECO:0000313" key="2">
    <source>
        <dbReference type="EMBL" id="ACA34371.1"/>
    </source>
</evidence>
<evidence type="ECO:0000256" key="1">
    <source>
        <dbReference type="ARBA" id="ARBA00008061"/>
    </source>
</evidence>
<name>D2YVM9_PERAM</name>